<dbReference type="InterPro" id="IPR018310">
    <property type="entry name" value="Put_endonuclease_Z1-dom"/>
</dbReference>
<evidence type="ECO:0000313" key="2">
    <source>
        <dbReference type="EMBL" id="MCC2130646.1"/>
    </source>
</evidence>
<dbReference type="EMBL" id="JAJEPW010000061">
    <property type="protein sequence ID" value="MCC2130646.1"/>
    <property type="molecule type" value="Genomic_DNA"/>
</dbReference>
<comment type="caution">
    <text evidence="2">The sequence shown here is derived from an EMBL/GenBank/DDBJ whole genome shotgun (WGS) entry which is preliminary data.</text>
</comment>
<name>A0AAE3AIH3_9FIRM</name>
<dbReference type="Proteomes" id="UP001199319">
    <property type="component" value="Unassembled WGS sequence"/>
</dbReference>
<organism evidence="2 3">
    <name type="scientific">Brotocaccenecus cirricatena</name>
    <dbReference type="NCBI Taxonomy" id="3064195"/>
    <lineage>
        <taxon>Bacteria</taxon>
        <taxon>Bacillati</taxon>
        <taxon>Bacillota</taxon>
        <taxon>Clostridia</taxon>
        <taxon>Eubacteriales</taxon>
        <taxon>Oscillospiraceae</taxon>
        <taxon>Brotocaccenecus</taxon>
    </lineage>
</organism>
<dbReference type="Pfam" id="PF10593">
    <property type="entry name" value="Z1"/>
    <property type="match status" value="1"/>
</dbReference>
<keyword evidence="3" id="KW-1185">Reference proteome</keyword>
<sequence length="58" mass="6906">MYEAIAYFLLFNAIRDLRGDYTEHRSMMIHVSRFTDVQNRIAEAVNEWLVQVKSDVQN</sequence>
<protein>
    <submittedName>
        <fullName evidence="2">Z1 domain-containing protein</fullName>
    </submittedName>
</protein>
<evidence type="ECO:0000313" key="3">
    <source>
        <dbReference type="Proteomes" id="UP001199319"/>
    </source>
</evidence>
<feature type="domain" description="Putative endonuclease Z1" evidence="1">
    <location>
        <begin position="2"/>
        <end position="57"/>
    </location>
</feature>
<accession>A0AAE3AIH3</accession>
<reference evidence="2" key="1">
    <citation type="submission" date="2021-10" db="EMBL/GenBank/DDBJ databases">
        <title>Anaerobic single-cell dispensing facilitates the cultivation of human gut bacteria.</title>
        <authorList>
            <person name="Afrizal A."/>
        </authorList>
    </citation>
    <scope>NUCLEOTIDE SEQUENCE</scope>
    <source>
        <strain evidence="2">CLA-AA-H272</strain>
    </source>
</reference>
<dbReference type="AlphaFoldDB" id="A0AAE3AIH3"/>
<gene>
    <name evidence="2" type="ORF">LKD37_14205</name>
</gene>
<dbReference type="RefSeq" id="WP_302929803.1">
    <property type="nucleotide sequence ID" value="NZ_JAJEPW010000061.1"/>
</dbReference>
<evidence type="ECO:0000259" key="1">
    <source>
        <dbReference type="Pfam" id="PF10593"/>
    </source>
</evidence>
<proteinExistence type="predicted"/>